<sequence>MSASVKKSDSHTWHRILKGRDVLSMGIGININNGHSAKFGQIRGPLYKLATKKISDIEAKLPVFKLILQVLRKIVSYGRLTSSGTFSVKTAYDANGQGNPYCQFLESTMEDDESKNSSGFSMHALDVVRVWKAFPMLLGTANQLNYFGSNAALNLFFIHALWFLWYWSNLRKFDDNFRWPSNGWQQINVDESAKGQPGLATAGGILRDETGIGWLDLFSKLAYPFRLLQNCEKIEQRNSMLELNAHILRDIKELLN</sequence>
<keyword evidence="1" id="KW-0812">Transmembrane</keyword>
<gene>
    <name evidence="3" type="primary">LOC110420702</name>
</gene>
<dbReference type="OrthoDB" id="1107337at2759"/>
<keyword evidence="1" id="KW-1133">Transmembrane helix</keyword>
<name>A0A6J1AS78_9ROSI</name>
<organism evidence="2 3">
    <name type="scientific">Herrania umbratica</name>
    <dbReference type="NCBI Taxonomy" id="108875"/>
    <lineage>
        <taxon>Eukaryota</taxon>
        <taxon>Viridiplantae</taxon>
        <taxon>Streptophyta</taxon>
        <taxon>Embryophyta</taxon>
        <taxon>Tracheophyta</taxon>
        <taxon>Spermatophyta</taxon>
        <taxon>Magnoliopsida</taxon>
        <taxon>eudicotyledons</taxon>
        <taxon>Gunneridae</taxon>
        <taxon>Pentapetalae</taxon>
        <taxon>rosids</taxon>
        <taxon>malvids</taxon>
        <taxon>Malvales</taxon>
        <taxon>Malvaceae</taxon>
        <taxon>Byttnerioideae</taxon>
        <taxon>Herrania</taxon>
    </lineage>
</organism>
<evidence type="ECO:0000313" key="2">
    <source>
        <dbReference type="Proteomes" id="UP000504621"/>
    </source>
</evidence>
<keyword evidence="1" id="KW-0472">Membrane</keyword>
<evidence type="ECO:0000313" key="3">
    <source>
        <dbReference type="RefSeq" id="XP_021289750.1"/>
    </source>
</evidence>
<keyword evidence="2" id="KW-1185">Reference proteome</keyword>
<protein>
    <submittedName>
        <fullName evidence="3">Uncharacterized protein LOC110420702</fullName>
    </submittedName>
</protein>
<proteinExistence type="predicted"/>
<dbReference type="GeneID" id="110420702"/>
<feature type="transmembrane region" description="Helical" evidence="1">
    <location>
        <begin position="146"/>
        <end position="167"/>
    </location>
</feature>
<reference evidence="3" key="1">
    <citation type="submission" date="2025-08" db="UniProtKB">
        <authorList>
            <consortium name="RefSeq"/>
        </authorList>
    </citation>
    <scope>IDENTIFICATION</scope>
    <source>
        <tissue evidence="3">Leaf</tissue>
    </source>
</reference>
<evidence type="ECO:0000256" key="1">
    <source>
        <dbReference type="SAM" id="Phobius"/>
    </source>
</evidence>
<accession>A0A6J1AS78</accession>
<dbReference type="AlphaFoldDB" id="A0A6J1AS78"/>
<dbReference type="Proteomes" id="UP000504621">
    <property type="component" value="Unplaced"/>
</dbReference>
<dbReference type="RefSeq" id="XP_021289750.1">
    <property type="nucleotide sequence ID" value="XM_021434075.1"/>
</dbReference>